<feature type="region of interest" description="Disordered" evidence="1">
    <location>
        <begin position="101"/>
        <end position="120"/>
    </location>
</feature>
<organism evidence="2">
    <name type="scientific">viral metagenome</name>
    <dbReference type="NCBI Taxonomy" id="1070528"/>
    <lineage>
        <taxon>unclassified sequences</taxon>
        <taxon>metagenomes</taxon>
        <taxon>organismal metagenomes</taxon>
    </lineage>
</organism>
<evidence type="ECO:0000256" key="1">
    <source>
        <dbReference type="SAM" id="MobiDB-lite"/>
    </source>
</evidence>
<sequence length="146" mass="16900">MNKFDNSLLSPHSWPVQIGELAILLVRPRGFCVEIVQIDQAKKSASVRFLDAVHDNLSIRQYLLSELIPTRRKPKDLVSMYSLSALELDLAVDRERSMPDFSKLKKHKSKSVSKKKKEPKKLTLEQKKFMKKLLVERIKELLKEGD</sequence>
<dbReference type="AlphaFoldDB" id="A0A6M3XLW9"/>
<evidence type="ECO:0000313" key="2">
    <source>
        <dbReference type="EMBL" id="QJH98762.1"/>
    </source>
</evidence>
<gene>
    <name evidence="2" type="ORF">TM448B01392_0023</name>
</gene>
<accession>A0A6M3XLW9</accession>
<dbReference type="EMBL" id="MT144751">
    <property type="protein sequence ID" value="QJH98762.1"/>
    <property type="molecule type" value="Genomic_DNA"/>
</dbReference>
<protein>
    <submittedName>
        <fullName evidence="2">Uncharacterized protein</fullName>
    </submittedName>
</protein>
<name>A0A6M3XLW9_9ZZZZ</name>
<feature type="compositionally biased region" description="Basic residues" evidence="1">
    <location>
        <begin position="104"/>
        <end position="119"/>
    </location>
</feature>
<reference evidence="2" key="1">
    <citation type="submission" date="2020-03" db="EMBL/GenBank/DDBJ databases">
        <title>The deep terrestrial virosphere.</title>
        <authorList>
            <person name="Holmfeldt K."/>
            <person name="Nilsson E."/>
            <person name="Simone D."/>
            <person name="Lopez-Fernandez M."/>
            <person name="Wu X."/>
            <person name="de Brujin I."/>
            <person name="Lundin D."/>
            <person name="Andersson A."/>
            <person name="Bertilsson S."/>
            <person name="Dopson M."/>
        </authorList>
    </citation>
    <scope>NUCLEOTIDE SEQUENCE</scope>
    <source>
        <strain evidence="2">TM448B01392</strain>
    </source>
</reference>
<proteinExistence type="predicted"/>